<proteinExistence type="predicted"/>
<dbReference type="OrthoDB" id="9796171at2"/>
<evidence type="ECO:0000256" key="1">
    <source>
        <dbReference type="ARBA" id="ARBA00022679"/>
    </source>
</evidence>
<dbReference type="InterPro" id="IPR050832">
    <property type="entry name" value="Bact_Acetyltransf"/>
</dbReference>
<dbReference type="AlphaFoldDB" id="A0A4U0FHS6"/>
<keyword evidence="1 4" id="KW-0808">Transferase</keyword>
<keyword evidence="2" id="KW-0012">Acyltransferase</keyword>
<dbReference type="Gene3D" id="3.40.630.30">
    <property type="match status" value="1"/>
</dbReference>
<dbReference type="InterPro" id="IPR016181">
    <property type="entry name" value="Acyl_CoA_acyltransferase"/>
</dbReference>
<keyword evidence="5" id="KW-1185">Reference proteome</keyword>
<sequence>MECYRITTEEQLQQAFAIRKEVFVEEQNVPVEEEIDEFDASVEACRHFLALADDGTPIGASRWREYEPGTAKLQRIAVLERYRGTGAGKLLVLSMEKDAAQMGYHRSILDAQCSAEQFYRKLGYATISTEPFLDAGIEHVRMSKDITG</sequence>
<dbReference type="Pfam" id="PF13673">
    <property type="entry name" value="Acetyltransf_10"/>
    <property type="match status" value="1"/>
</dbReference>
<dbReference type="PROSITE" id="PS51186">
    <property type="entry name" value="GNAT"/>
    <property type="match status" value="1"/>
</dbReference>
<evidence type="ECO:0000313" key="4">
    <source>
        <dbReference type="EMBL" id="TJY44583.1"/>
    </source>
</evidence>
<dbReference type="PANTHER" id="PTHR43877">
    <property type="entry name" value="AMINOALKYLPHOSPHONATE N-ACETYLTRANSFERASE-RELATED-RELATED"/>
    <property type="match status" value="1"/>
</dbReference>
<dbReference type="SUPFAM" id="SSF55729">
    <property type="entry name" value="Acyl-CoA N-acyltransferases (Nat)"/>
    <property type="match status" value="1"/>
</dbReference>
<protein>
    <submittedName>
        <fullName evidence="4">GNAT family N-acetyltransferase</fullName>
    </submittedName>
</protein>
<dbReference type="CDD" id="cd04301">
    <property type="entry name" value="NAT_SF"/>
    <property type="match status" value="1"/>
</dbReference>
<evidence type="ECO:0000256" key="2">
    <source>
        <dbReference type="ARBA" id="ARBA00023315"/>
    </source>
</evidence>
<dbReference type="RefSeq" id="WP_136776392.1">
    <property type="nucleotide sequence ID" value="NZ_SUPK01000001.1"/>
</dbReference>
<dbReference type="InterPro" id="IPR000182">
    <property type="entry name" value="GNAT_dom"/>
</dbReference>
<name>A0A4U0FHS6_9BACL</name>
<dbReference type="Proteomes" id="UP000309673">
    <property type="component" value="Unassembled WGS sequence"/>
</dbReference>
<accession>A0A4U0FHS6</accession>
<comment type="caution">
    <text evidence="4">The sequence shown here is derived from an EMBL/GenBank/DDBJ whole genome shotgun (WGS) entry which is preliminary data.</text>
</comment>
<feature type="domain" description="N-acetyltransferase" evidence="3">
    <location>
        <begin position="2"/>
        <end position="147"/>
    </location>
</feature>
<dbReference type="PANTHER" id="PTHR43877:SF2">
    <property type="entry name" value="AMINOALKYLPHOSPHONATE N-ACETYLTRANSFERASE-RELATED"/>
    <property type="match status" value="1"/>
</dbReference>
<dbReference type="GO" id="GO:0016747">
    <property type="term" value="F:acyltransferase activity, transferring groups other than amino-acyl groups"/>
    <property type="evidence" value="ECO:0007669"/>
    <property type="project" value="InterPro"/>
</dbReference>
<evidence type="ECO:0000259" key="3">
    <source>
        <dbReference type="PROSITE" id="PS51186"/>
    </source>
</evidence>
<evidence type="ECO:0000313" key="5">
    <source>
        <dbReference type="Proteomes" id="UP000309673"/>
    </source>
</evidence>
<reference evidence="4 5" key="1">
    <citation type="submission" date="2019-04" db="EMBL/GenBank/DDBJ databases">
        <title>Cohnella sp. nov., isolated from soil.</title>
        <authorList>
            <person name="Kim W."/>
        </authorList>
    </citation>
    <scope>NUCLEOTIDE SEQUENCE [LARGE SCALE GENOMIC DNA]</scope>
    <source>
        <strain evidence="4 5">CAU 1483</strain>
    </source>
</reference>
<organism evidence="4 5">
    <name type="scientific">Cohnella pontilimi</name>
    <dbReference type="NCBI Taxonomy" id="2564100"/>
    <lineage>
        <taxon>Bacteria</taxon>
        <taxon>Bacillati</taxon>
        <taxon>Bacillota</taxon>
        <taxon>Bacilli</taxon>
        <taxon>Bacillales</taxon>
        <taxon>Paenibacillaceae</taxon>
        <taxon>Cohnella</taxon>
    </lineage>
</organism>
<gene>
    <name evidence="4" type="ORF">E5161_01930</name>
</gene>
<dbReference type="EMBL" id="SUPK01000001">
    <property type="protein sequence ID" value="TJY44583.1"/>
    <property type="molecule type" value="Genomic_DNA"/>
</dbReference>